<gene>
    <name evidence="1" type="ORF">GEV33_000047</name>
</gene>
<evidence type="ECO:0000313" key="2">
    <source>
        <dbReference type="Proteomes" id="UP000719412"/>
    </source>
</evidence>
<organism evidence="1 2">
    <name type="scientific">Tenebrio molitor</name>
    <name type="common">Yellow mealworm beetle</name>
    <dbReference type="NCBI Taxonomy" id="7067"/>
    <lineage>
        <taxon>Eukaryota</taxon>
        <taxon>Metazoa</taxon>
        <taxon>Ecdysozoa</taxon>
        <taxon>Arthropoda</taxon>
        <taxon>Hexapoda</taxon>
        <taxon>Insecta</taxon>
        <taxon>Pterygota</taxon>
        <taxon>Neoptera</taxon>
        <taxon>Endopterygota</taxon>
        <taxon>Coleoptera</taxon>
        <taxon>Polyphaga</taxon>
        <taxon>Cucujiformia</taxon>
        <taxon>Tenebrionidae</taxon>
        <taxon>Tenebrio</taxon>
    </lineage>
</organism>
<dbReference type="AlphaFoldDB" id="A0A8J6LHB8"/>
<evidence type="ECO:0000313" key="1">
    <source>
        <dbReference type="EMBL" id="KAH0822744.1"/>
    </source>
</evidence>
<accession>A0A8J6LHB8</accession>
<dbReference type="Proteomes" id="UP000719412">
    <property type="component" value="Unassembled WGS sequence"/>
</dbReference>
<protein>
    <submittedName>
        <fullName evidence="1">Uncharacterized protein</fullName>
    </submittedName>
</protein>
<reference evidence="1" key="1">
    <citation type="journal article" date="2020" name="J Insects Food Feed">
        <title>The yellow mealworm (Tenebrio molitor) genome: a resource for the emerging insects as food and feed industry.</title>
        <authorList>
            <person name="Eriksson T."/>
            <person name="Andere A."/>
            <person name="Kelstrup H."/>
            <person name="Emery V."/>
            <person name="Picard C."/>
        </authorList>
    </citation>
    <scope>NUCLEOTIDE SEQUENCE</scope>
    <source>
        <strain evidence="1">Stoneville</strain>
        <tissue evidence="1">Whole head</tissue>
    </source>
</reference>
<dbReference type="EMBL" id="JABDTM020000059">
    <property type="protein sequence ID" value="KAH0822744.1"/>
    <property type="molecule type" value="Genomic_DNA"/>
</dbReference>
<sequence>MRGCAEEVDVVVLKKCIGGGRCVLEPLMRGVGVCLSAPPRDGDEGVQEKGGVQEVYVLGVCKKYGCCGVCKNGCWGCAIMGVGGCVQEWGLAERGGGVY</sequence>
<comment type="caution">
    <text evidence="1">The sequence shown here is derived from an EMBL/GenBank/DDBJ whole genome shotgun (WGS) entry which is preliminary data.</text>
</comment>
<proteinExistence type="predicted"/>
<reference evidence="1" key="2">
    <citation type="submission" date="2021-08" db="EMBL/GenBank/DDBJ databases">
        <authorList>
            <person name="Eriksson T."/>
        </authorList>
    </citation>
    <scope>NUCLEOTIDE SEQUENCE</scope>
    <source>
        <strain evidence="1">Stoneville</strain>
        <tissue evidence="1">Whole head</tissue>
    </source>
</reference>
<name>A0A8J6LHB8_TENMO</name>
<keyword evidence="2" id="KW-1185">Reference proteome</keyword>